<feature type="compositionally biased region" description="Polar residues" evidence="1">
    <location>
        <begin position="91"/>
        <end position="100"/>
    </location>
</feature>
<dbReference type="HOGENOM" id="CLU_1595778_0_0_1"/>
<reference evidence="3" key="2">
    <citation type="submission" date="2015-01" db="EMBL/GenBank/DDBJ databases">
        <title>Evolutionary Origins and Diversification of the Mycorrhizal Mutualists.</title>
        <authorList>
            <consortium name="DOE Joint Genome Institute"/>
            <consortium name="Mycorrhizal Genomics Consortium"/>
            <person name="Kohler A."/>
            <person name="Kuo A."/>
            <person name="Nagy L.G."/>
            <person name="Floudas D."/>
            <person name="Copeland A."/>
            <person name="Barry K.W."/>
            <person name="Cichocki N."/>
            <person name="Veneault-Fourrey C."/>
            <person name="LaButti K."/>
            <person name="Lindquist E.A."/>
            <person name="Lipzen A."/>
            <person name="Lundell T."/>
            <person name="Morin E."/>
            <person name="Murat C."/>
            <person name="Riley R."/>
            <person name="Ohm R."/>
            <person name="Sun H."/>
            <person name="Tunlid A."/>
            <person name="Henrissat B."/>
            <person name="Grigoriev I.V."/>
            <person name="Hibbett D.S."/>
            <person name="Martin F."/>
        </authorList>
    </citation>
    <scope>NUCLEOTIDE SEQUENCE [LARGE SCALE GENOMIC DNA]</scope>
    <source>
        <strain evidence="3">MUT 4182</strain>
    </source>
</reference>
<feature type="region of interest" description="Disordered" evidence="1">
    <location>
        <begin position="81"/>
        <end position="145"/>
    </location>
</feature>
<dbReference type="Proteomes" id="UP000054248">
    <property type="component" value="Unassembled WGS sequence"/>
</dbReference>
<evidence type="ECO:0000313" key="2">
    <source>
        <dbReference type="EMBL" id="KIO25612.1"/>
    </source>
</evidence>
<organism evidence="2 3">
    <name type="scientific">Tulasnella calospora MUT 4182</name>
    <dbReference type="NCBI Taxonomy" id="1051891"/>
    <lineage>
        <taxon>Eukaryota</taxon>
        <taxon>Fungi</taxon>
        <taxon>Dikarya</taxon>
        <taxon>Basidiomycota</taxon>
        <taxon>Agaricomycotina</taxon>
        <taxon>Agaricomycetes</taxon>
        <taxon>Cantharellales</taxon>
        <taxon>Tulasnellaceae</taxon>
        <taxon>Tulasnella</taxon>
    </lineage>
</organism>
<evidence type="ECO:0000313" key="3">
    <source>
        <dbReference type="Proteomes" id="UP000054248"/>
    </source>
</evidence>
<protein>
    <submittedName>
        <fullName evidence="2">Uncharacterized protein</fullName>
    </submittedName>
</protein>
<name>A0A0C3LW42_9AGAM</name>
<feature type="compositionally biased region" description="Basic and acidic residues" evidence="1">
    <location>
        <begin position="122"/>
        <end position="138"/>
    </location>
</feature>
<evidence type="ECO:0000256" key="1">
    <source>
        <dbReference type="SAM" id="MobiDB-lite"/>
    </source>
</evidence>
<dbReference type="EMBL" id="KN823038">
    <property type="protein sequence ID" value="KIO25612.1"/>
    <property type="molecule type" value="Genomic_DNA"/>
</dbReference>
<gene>
    <name evidence="2" type="ORF">M407DRAFT_24992</name>
</gene>
<feature type="compositionally biased region" description="Low complexity" evidence="1">
    <location>
        <begin position="101"/>
        <end position="119"/>
    </location>
</feature>
<dbReference type="AlphaFoldDB" id="A0A0C3LW42"/>
<keyword evidence="3" id="KW-1185">Reference proteome</keyword>
<proteinExistence type="predicted"/>
<reference evidence="2 3" key="1">
    <citation type="submission" date="2014-04" db="EMBL/GenBank/DDBJ databases">
        <authorList>
            <consortium name="DOE Joint Genome Institute"/>
            <person name="Kuo A."/>
            <person name="Girlanda M."/>
            <person name="Perotto S."/>
            <person name="Kohler A."/>
            <person name="Nagy L.G."/>
            <person name="Floudas D."/>
            <person name="Copeland A."/>
            <person name="Barry K.W."/>
            <person name="Cichocki N."/>
            <person name="Veneault-Fourrey C."/>
            <person name="LaButti K."/>
            <person name="Lindquist E.A."/>
            <person name="Lipzen A."/>
            <person name="Lundell T."/>
            <person name="Morin E."/>
            <person name="Murat C."/>
            <person name="Sun H."/>
            <person name="Tunlid A."/>
            <person name="Henrissat B."/>
            <person name="Grigoriev I.V."/>
            <person name="Hibbett D.S."/>
            <person name="Martin F."/>
            <person name="Nordberg H.P."/>
            <person name="Cantor M.N."/>
            <person name="Hua S.X."/>
        </authorList>
    </citation>
    <scope>NUCLEOTIDE SEQUENCE [LARGE SCALE GENOMIC DNA]</scope>
    <source>
        <strain evidence="2 3">MUT 4182</strain>
    </source>
</reference>
<sequence>MDMLTEAGLWKALRIESQYEAVEKELHQFGFSWKRPFGCPVLRPQPRNDTETTRAVVSACHSRRTRILRSKHHYPVEYHTCSGNEARPNSPEVSSFCSNKTSESPGPTSSPTAAITSASDDQLSKTRDLELEPKDTKVRGGVFRYNMRKNSAQLVSSLRSTPNPQKS</sequence>
<accession>A0A0C3LW42</accession>